<accession>A0A930XYI7</accession>
<evidence type="ECO:0000313" key="2">
    <source>
        <dbReference type="Proteomes" id="UP000604381"/>
    </source>
</evidence>
<comment type="caution">
    <text evidence="1">The sequence shown here is derived from an EMBL/GenBank/DDBJ whole genome shotgun (WGS) entry which is preliminary data.</text>
</comment>
<evidence type="ECO:0000313" key="1">
    <source>
        <dbReference type="EMBL" id="MBF2735923.1"/>
    </source>
</evidence>
<reference evidence="1" key="1">
    <citation type="submission" date="2020-10" db="EMBL/GenBank/DDBJ databases">
        <title>An improved Amphimedon queenslandica hologenome assembly reveals how three proteobacterial symbionts can extend the metabolic phenotypic of their marine sponge host.</title>
        <authorList>
            <person name="Degnan B."/>
            <person name="Degnan S."/>
            <person name="Xiang X."/>
        </authorList>
    </citation>
    <scope>NUCLEOTIDE SEQUENCE</scope>
    <source>
        <strain evidence="1">AqS2</strain>
    </source>
</reference>
<dbReference type="AlphaFoldDB" id="A0A930XYI7"/>
<organism evidence="1 2">
    <name type="scientific">Candidatus Amphirhobacter heronislandensis</name>
    <dbReference type="NCBI Taxonomy" id="1732024"/>
    <lineage>
        <taxon>Bacteria</taxon>
        <taxon>Pseudomonadati</taxon>
        <taxon>Pseudomonadota</taxon>
        <taxon>Gammaproteobacteria</taxon>
        <taxon>Candidatus Tethybacterales</taxon>
        <taxon>Candidatus Tethybacteraceae</taxon>
        <taxon>Candidatus Amphirhobacter</taxon>
    </lineage>
</organism>
<sequence>MWARRLLLGLGTLLALLLAVPLLLYAAASLVTIRERIAVPLPAEIGGHAPVDLELAARFAPLELAFAAEARIAVHAADVADLLPLKSYSILAGEVDSPSIVSLLGRIEFTQEPVVLAAAEGEVSVEAGVAGEFYVRPRQDYRRDEEQPGAGAQLPFEGTVAAVFTKVSFSPDWQLALDERSVRVRLSDDTRAAWFNEFGRGDYLADLVEDIVTERAGAALARLSADSGALRPLVAEMLDERIRPQLPAALGELRVDSVSVDNCPTVTDAGAAVFNVEVAASFGREAGELPPLTIRPGPC</sequence>
<name>A0A930XYI7_9GAMM</name>
<gene>
    <name evidence="1" type="ORF">ISN26_07660</name>
</gene>
<protein>
    <submittedName>
        <fullName evidence="1">Uncharacterized protein</fullName>
    </submittedName>
</protein>
<dbReference type="Proteomes" id="UP000604381">
    <property type="component" value="Unassembled WGS sequence"/>
</dbReference>
<keyword evidence="2" id="KW-1185">Reference proteome</keyword>
<proteinExistence type="predicted"/>
<dbReference type="EMBL" id="JADHEI010000055">
    <property type="protein sequence ID" value="MBF2735923.1"/>
    <property type="molecule type" value="Genomic_DNA"/>
</dbReference>